<name>A0A369AD06_9FLAO</name>
<evidence type="ECO:0000313" key="1">
    <source>
        <dbReference type="EMBL" id="RCX05304.1"/>
    </source>
</evidence>
<keyword evidence="2" id="KW-1185">Reference proteome</keyword>
<gene>
    <name evidence="1" type="ORF">DES35_101589</name>
</gene>
<protein>
    <submittedName>
        <fullName evidence="1">Uncharacterized protein</fullName>
    </submittedName>
</protein>
<dbReference type="EMBL" id="QPJS01000001">
    <property type="protein sequence ID" value="RCX05304.1"/>
    <property type="molecule type" value="Genomic_DNA"/>
</dbReference>
<sequence>MIRQILFIVFISVYTVSAQTQDTTDEYTLRRSNPSDSYERRVSSTSDAFLSDKKVFYGGNLGLMLGSFTNIMLNPRINIYESKVSSILGTGLMYQYIHDRIWNVRYNIAGVNFLVHKLLYNTLFVGVEYEMLRIWSGENFFWSYPFMIGGGYITLGQDNFYSIGLFYPVHQGANQVYPNSIIFRFNIGF</sequence>
<proteinExistence type="predicted"/>
<comment type="caution">
    <text evidence="1">The sequence shown here is derived from an EMBL/GenBank/DDBJ whole genome shotgun (WGS) entry which is preliminary data.</text>
</comment>
<accession>A0A369AD06</accession>
<organism evidence="1 2">
    <name type="scientific">Schleiferia thermophila</name>
    <dbReference type="NCBI Taxonomy" id="884107"/>
    <lineage>
        <taxon>Bacteria</taxon>
        <taxon>Pseudomonadati</taxon>
        <taxon>Bacteroidota</taxon>
        <taxon>Flavobacteriia</taxon>
        <taxon>Flavobacteriales</taxon>
        <taxon>Schleiferiaceae</taxon>
        <taxon>Schleiferia</taxon>
    </lineage>
</organism>
<dbReference type="Proteomes" id="UP000253517">
    <property type="component" value="Unassembled WGS sequence"/>
</dbReference>
<evidence type="ECO:0000313" key="2">
    <source>
        <dbReference type="Proteomes" id="UP000253517"/>
    </source>
</evidence>
<dbReference type="AlphaFoldDB" id="A0A369AD06"/>
<dbReference type="RefSeq" id="WP_125039360.1">
    <property type="nucleotide sequence ID" value="NZ_BHZF01000001.1"/>
</dbReference>
<reference evidence="1 2" key="1">
    <citation type="submission" date="2018-07" db="EMBL/GenBank/DDBJ databases">
        <title>Genomic Encyclopedia of Type Strains, Phase IV (KMG-IV): sequencing the most valuable type-strain genomes for metagenomic binning, comparative biology and taxonomic classification.</title>
        <authorList>
            <person name="Goeker M."/>
        </authorList>
    </citation>
    <scope>NUCLEOTIDE SEQUENCE [LARGE SCALE GENOMIC DNA]</scope>
    <source>
        <strain evidence="1 2">DSM 21410</strain>
    </source>
</reference>